<dbReference type="RefSeq" id="WP_028703814.1">
    <property type="nucleotide sequence ID" value="NZ_CP025570.1"/>
</dbReference>
<evidence type="ECO:0000256" key="1">
    <source>
        <dbReference type="SAM" id="MobiDB-lite"/>
    </source>
</evidence>
<evidence type="ECO:0000313" key="4">
    <source>
        <dbReference type="Proteomes" id="UP000277858"/>
    </source>
</evidence>
<name>A0A3S4YZB2_9ACTN</name>
<sequence length="105" mass="10564">MDSIENPHPSQTTPSGTESRIPAEHPSKATASAGSAGRTGRGGWRHRVRRMVLGIAAGATIAVAGTGAVSAQEAAAAGVPTHNYAVLTQTVHLPSASAEPKGDDD</sequence>
<dbReference type="KEGG" id="aji:C0Z10_10745"/>
<evidence type="ECO:0000313" key="3">
    <source>
        <dbReference type="EMBL" id="VEI04521.1"/>
    </source>
</evidence>
<dbReference type="AlphaFoldDB" id="A0A3S4YZB2"/>
<keyword evidence="4" id="KW-1185">Reference proteome</keyword>
<reference evidence="2" key="3">
    <citation type="journal article" date="2019" name="Microorganisms">
        <title>Red-Brown Pigmentation of Acidipropionibacterium jensenii Is Tied to Haemolytic Activity and cyl-Like Gene Cluster.</title>
        <authorList>
            <person name="Deptula P."/>
            <person name="Loivamaa I."/>
            <person name="Smolander O.P."/>
            <person name="Laine P."/>
            <person name="Roberts R.J."/>
            <person name="Piironen V."/>
            <person name="Paulin L."/>
            <person name="Savijoki K."/>
            <person name="Auvinen P."/>
            <person name="Varmanen P."/>
        </authorList>
    </citation>
    <scope>NUCLEOTIDE SEQUENCE</scope>
    <source>
        <strain evidence="2">JS280</strain>
    </source>
</reference>
<evidence type="ECO:0000313" key="2">
    <source>
        <dbReference type="EMBL" id="AZZ40149.1"/>
    </source>
</evidence>
<accession>A0A3S4YZB2</accession>
<dbReference type="EMBL" id="CP025570">
    <property type="protein sequence ID" value="AZZ40149.1"/>
    <property type="molecule type" value="Genomic_DNA"/>
</dbReference>
<dbReference type="Proteomes" id="UP000277858">
    <property type="component" value="Chromosome"/>
</dbReference>
<dbReference type="EMBL" id="LR134473">
    <property type="protein sequence ID" value="VEI04521.1"/>
    <property type="molecule type" value="Genomic_DNA"/>
</dbReference>
<dbReference type="Proteomes" id="UP000285875">
    <property type="component" value="Chromosome"/>
</dbReference>
<reference evidence="5" key="1">
    <citation type="submission" date="2017-12" db="EMBL/GenBank/DDBJ databases">
        <title>Whole genome sequencing of Acidipropionibacterium jensenii strains JS279 and JS280.</title>
        <authorList>
            <person name="Deptula P."/>
            <person name="Laine P."/>
            <person name="Smolander O.-P."/>
            <person name="Paulin L."/>
            <person name="Auvinen P."/>
            <person name="Varmanen P."/>
        </authorList>
    </citation>
    <scope>NUCLEOTIDE SEQUENCE [LARGE SCALE GENOMIC DNA]</scope>
    <source>
        <strain evidence="5">JS280</strain>
    </source>
</reference>
<organism evidence="3 4">
    <name type="scientific">Acidipropionibacterium jensenii</name>
    <dbReference type="NCBI Taxonomy" id="1749"/>
    <lineage>
        <taxon>Bacteria</taxon>
        <taxon>Bacillati</taxon>
        <taxon>Actinomycetota</taxon>
        <taxon>Actinomycetes</taxon>
        <taxon>Propionibacteriales</taxon>
        <taxon>Propionibacteriaceae</taxon>
        <taxon>Acidipropionibacterium</taxon>
    </lineage>
</organism>
<gene>
    <name evidence="2" type="ORF">C0Z10_10745</name>
    <name evidence="3" type="ORF">NCTC13652_02753</name>
</gene>
<reference evidence="3 4" key="2">
    <citation type="submission" date="2018-12" db="EMBL/GenBank/DDBJ databases">
        <authorList>
            <consortium name="Pathogen Informatics"/>
        </authorList>
    </citation>
    <scope>NUCLEOTIDE SEQUENCE [LARGE SCALE GENOMIC DNA]</scope>
    <source>
        <strain evidence="3 4">NCTC13652</strain>
    </source>
</reference>
<dbReference type="GeneID" id="82883936"/>
<protein>
    <submittedName>
        <fullName evidence="3">Uncharacterized protein</fullName>
    </submittedName>
</protein>
<proteinExistence type="predicted"/>
<evidence type="ECO:0000313" key="5">
    <source>
        <dbReference type="Proteomes" id="UP000285875"/>
    </source>
</evidence>
<feature type="region of interest" description="Disordered" evidence="1">
    <location>
        <begin position="1"/>
        <end position="45"/>
    </location>
</feature>
<feature type="compositionally biased region" description="Polar residues" evidence="1">
    <location>
        <begin position="8"/>
        <end position="18"/>
    </location>
</feature>